<evidence type="ECO:0000313" key="2">
    <source>
        <dbReference type="WBParaSite" id="L893_g31865.t1"/>
    </source>
</evidence>
<evidence type="ECO:0000313" key="1">
    <source>
        <dbReference type="Proteomes" id="UP000095287"/>
    </source>
</evidence>
<accession>A0A1I8A2B1</accession>
<dbReference type="AlphaFoldDB" id="A0A1I8A2B1"/>
<sequence>MAHGCIAKANGVTVGTSPTTSRAALAKQSAETREFAALIVIGLITQTKFWNCVSSEMLIRHDRVRWYFLAAVRFGRNQTTLLESLSQCISLLSEQ</sequence>
<keyword evidence="1" id="KW-1185">Reference proteome</keyword>
<dbReference type="Proteomes" id="UP000095287">
    <property type="component" value="Unplaced"/>
</dbReference>
<reference evidence="2" key="1">
    <citation type="submission" date="2016-11" db="UniProtKB">
        <authorList>
            <consortium name="WormBaseParasite"/>
        </authorList>
    </citation>
    <scope>IDENTIFICATION</scope>
</reference>
<protein>
    <submittedName>
        <fullName evidence="2">Transposase</fullName>
    </submittedName>
</protein>
<name>A0A1I8A2B1_9BILA</name>
<organism evidence="1 2">
    <name type="scientific">Steinernema glaseri</name>
    <dbReference type="NCBI Taxonomy" id="37863"/>
    <lineage>
        <taxon>Eukaryota</taxon>
        <taxon>Metazoa</taxon>
        <taxon>Ecdysozoa</taxon>
        <taxon>Nematoda</taxon>
        <taxon>Chromadorea</taxon>
        <taxon>Rhabditida</taxon>
        <taxon>Tylenchina</taxon>
        <taxon>Panagrolaimomorpha</taxon>
        <taxon>Strongyloidoidea</taxon>
        <taxon>Steinernematidae</taxon>
        <taxon>Steinernema</taxon>
    </lineage>
</organism>
<proteinExistence type="predicted"/>
<dbReference type="WBParaSite" id="L893_g31865.t1">
    <property type="protein sequence ID" value="L893_g31865.t1"/>
    <property type="gene ID" value="L893_g31865"/>
</dbReference>